<gene>
    <name evidence="1" type="ordered locus">SGO_0433</name>
</gene>
<organism evidence="1 2">
    <name type="scientific">Streptococcus gordonii (strain Challis / ATCC 35105 / BCRC 15272 / CH1 / DL1 / V288)</name>
    <dbReference type="NCBI Taxonomy" id="467705"/>
    <lineage>
        <taxon>Bacteria</taxon>
        <taxon>Bacillati</taxon>
        <taxon>Bacillota</taxon>
        <taxon>Bacilli</taxon>
        <taxon>Lactobacillales</taxon>
        <taxon>Streptococcaceae</taxon>
        <taxon>Streptococcus</taxon>
    </lineage>
</organism>
<dbReference type="AlphaFoldDB" id="A8AVD9"/>
<dbReference type="Proteomes" id="UP000001131">
    <property type="component" value="Chromosome"/>
</dbReference>
<dbReference type="HOGENOM" id="CLU_3277284_0_0_9"/>
<reference evidence="1 2" key="1">
    <citation type="journal article" date="2007" name="J. Bacteriol.">
        <title>Genome-wide transcriptional changes in Streptococcus gordonii in response to competence signaling peptide.</title>
        <authorList>
            <person name="Vickerman M.M."/>
            <person name="Iobst S."/>
            <person name="Jesionowski A.M."/>
            <person name="Gill S.R."/>
        </authorList>
    </citation>
    <scope>NUCLEOTIDE SEQUENCE [LARGE SCALE GENOMIC DNA]</scope>
    <source>
        <strain evidence="2">Challis / ATCC 35105 / BCRC 15272 / CH1 / DL1 / V288</strain>
    </source>
</reference>
<evidence type="ECO:0000313" key="1">
    <source>
        <dbReference type="EMBL" id="ABV10346.1"/>
    </source>
</evidence>
<accession>A8AVD9</accession>
<name>A8AVD9_STRGC</name>
<dbReference type="KEGG" id="sgo:SGO_0433"/>
<sequence length="41" mass="4891">MRFITQKIMKHVLRILPSWRCSQLPALSVQVSKPTLLLFYF</sequence>
<dbReference type="EMBL" id="CP000725">
    <property type="protein sequence ID" value="ABV10346.1"/>
    <property type="molecule type" value="Genomic_DNA"/>
</dbReference>
<protein>
    <submittedName>
        <fullName evidence="1">Uncharacterized protein</fullName>
    </submittedName>
</protein>
<proteinExistence type="predicted"/>
<keyword evidence="2" id="KW-1185">Reference proteome</keyword>
<evidence type="ECO:0000313" key="2">
    <source>
        <dbReference type="Proteomes" id="UP000001131"/>
    </source>
</evidence>